<accession>A0A565B588</accession>
<dbReference type="OrthoDB" id="1070928at2759"/>
<organism evidence="3 4">
    <name type="scientific">Arabis nemorensis</name>
    <dbReference type="NCBI Taxonomy" id="586526"/>
    <lineage>
        <taxon>Eukaryota</taxon>
        <taxon>Viridiplantae</taxon>
        <taxon>Streptophyta</taxon>
        <taxon>Embryophyta</taxon>
        <taxon>Tracheophyta</taxon>
        <taxon>Spermatophyta</taxon>
        <taxon>Magnoliopsida</taxon>
        <taxon>eudicotyledons</taxon>
        <taxon>Gunneridae</taxon>
        <taxon>Pentapetalae</taxon>
        <taxon>rosids</taxon>
        <taxon>malvids</taxon>
        <taxon>Brassicales</taxon>
        <taxon>Brassicaceae</taxon>
        <taxon>Arabideae</taxon>
        <taxon>Arabis</taxon>
    </lineage>
</organism>
<keyword evidence="4" id="KW-1185">Reference proteome</keyword>
<evidence type="ECO:0000256" key="1">
    <source>
        <dbReference type="SAM" id="Coils"/>
    </source>
</evidence>
<comment type="caution">
    <text evidence="3">The sequence shown here is derived from an EMBL/GenBank/DDBJ whole genome shotgun (WGS) entry which is preliminary data.</text>
</comment>
<feature type="coiled-coil region" evidence="1">
    <location>
        <begin position="45"/>
        <end position="105"/>
    </location>
</feature>
<feature type="region of interest" description="Disordered" evidence="2">
    <location>
        <begin position="281"/>
        <end position="307"/>
    </location>
</feature>
<dbReference type="Proteomes" id="UP000489600">
    <property type="component" value="Unassembled WGS sequence"/>
</dbReference>
<dbReference type="AlphaFoldDB" id="A0A565B588"/>
<gene>
    <name evidence="3" type="ORF">ANE_LOCUS6958</name>
</gene>
<name>A0A565B588_9BRAS</name>
<evidence type="ECO:0000256" key="2">
    <source>
        <dbReference type="SAM" id="MobiDB-lite"/>
    </source>
</evidence>
<evidence type="ECO:0000313" key="3">
    <source>
        <dbReference type="EMBL" id="VVA96513.1"/>
    </source>
</evidence>
<feature type="coiled-coil region" evidence="1">
    <location>
        <begin position="158"/>
        <end position="185"/>
    </location>
</feature>
<sequence>MEKTMVENESEKQNLGKPMDKLKADASGILICVRKLKDLKKHNELVEANINKRSLELELKENNLQRLSSDLDERARRFEAEKAEAGDLKKLVEELRLKRNELTAKLDISTRIQREIELRSKHLVKVIAELRKVQERQREMEDVTARKTKDLGLVLVKIEESDKQLQGMSREVELKNKELQILSEKRENNLEVEKTEADLKVKSDGLKKDIEEKGKELDLIKSQVKSWERKLIQVRKLVDESTAELSSRKDQVDSLKNIRGEAELKKKQLGQTKTVLVKHNGEEEDNLGKVVTSSDTKSTSEPNHPPVIYTYHRKRELRKLEKIFKGASIFG</sequence>
<evidence type="ECO:0000313" key="4">
    <source>
        <dbReference type="Proteomes" id="UP000489600"/>
    </source>
</evidence>
<reference evidence="3" key="1">
    <citation type="submission" date="2019-07" db="EMBL/GenBank/DDBJ databases">
        <authorList>
            <person name="Dittberner H."/>
        </authorList>
    </citation>
    <scope>NUCLEOTIDE SEQUENCE [LARGE SCALE GENOMIC DNA]</scope>
</reference>
<dbReference type="EMBL" id="CABITT030000003">
    <property type="protein sequence ID" value="VVA96513.1"/>
    <property type="molecule type" value="Genomic_DNA"/>
</dbReference>
<keyword evidence="1" id="KW-0175">Coiled coil</keyword>
<feature type="compositionally biased region" description="Low complexity" evidence="2">
    <location>
        <begin position="289"/>
        <end position="300"/>
    </location>
</feature>
<protein>
    <submittedName>
        <fullName evidence="3">Uncharacterized protein</fullName>
    </submittedName>
</protein>
<proteinExistence type="predicted"/>